<gene>
    <name evidence="3" type="ORF">LMG28688_05738</name>
</gene>
<reference evidence="3 4" key="1">
    <citation type="submission" date="2020-04" db="EMBL/GenBank/DDBJ databases">
        <authorList>
            <person name="De Canck E."/>
        </authorList>
    </citation>
    <scope>NUCLEOTIDE SEQUENCE [LARGE SCALE GENOMIC DNA]</scope>
    <source>
        <strain evidence="3 4">LMG 28688</strain>
    </source>
</reference>
<dbReference type="InterPro" id="IPR021733">
    <property type="entry name" value="DUF3304"/>
</dbReference>
<evidence type="ECO:0000313" key="4">
    <source>
        <dbReference type="Proteomes" id="UP000494119"/>
    </source>
</evidence>
<accession>A0A6J5GQB4</accession>
<dbReference type="PROSITE" id="PS51257">
    <property type="entry name" value="PROKAR_LIPOPROTEIN"/>
    <property type="match status" value="1"/>
</dbReference>
<sequence>MTNRKLRAWRAAFGVALLAALTACQSAGKEERFGYGMGGIDHLADNLSVTDFWVNGAAGQQAGTGNAGVQAPLLPAKWRPGMTVHVVWDVRDWQHDKGSTYEADVPVEPYPEEGGALWVHFLADGTVRVVVANHGPRAPDYPGPHDPIPRKQPWYMYPARGDRRDLNEQLLDDRIIKQRCSSASDPALCEKQEDEKALDDQRADARRYLPKCASATTGYDLEECKKNARQSMRAARFARRCKAVPSLPECTPKKTTTGTPQHDAGVTGQ</sequence>
<keyword evidence="4" id="KW-1185">Reference proteome</keyword>
<protein>
    <recommendedName>
        <fullName evidence="5">DUF3304 domain-containing protein</fullName>
    </recommendedName>
</protein>
<evidence type="ECO:0000256" key="2">
    <source>
        <dbReference type="SAM" id="SignalP"/>
    </source>
</evidence>
<evidence type="ECO:0000256" key="1">
    <source>
        <dbReference type="SAM" id="MobiDB-lite"/>
    </source>
</evidence>
<dbReference type="Pfam" id="PF11745">
    <property type="entry name" value="DUF3304"/>
    <property type="match status" value="1"/>
</dbReference>
<evidence type="ECO:0000313" key="3">
    <source>
        <dbReference type="EMBL" id="CAB3803279.1"/>
    </source>
</evidence>
<evidence type="ECO:0008006" key="5">
    <source>
        <dbReference type="Google" id="ProtNLM"/>
    </source>
</evidence>
<keyword evidence="2" id="KW-0732">Signal</keyword>
<proteinExistence type="predicted"/>
<feature type="chain" id="PRO_5026819067" description="DUF3304 domain-containing protein" evidence="2">
    <location>
        <begin position="27"/>
        <end position="269"/>
    </location>
</feature>
<feature type="signal peptide" evidence="2">
    <location>
        <begin position="1"/>
        <end position="26"/>
    </location>
</feature>
<organism evidence="3 4">
    <name type="scientific">Paraburkholderia caffeinitolerans</name>
    <dbReference type="NCBI Taxonomy" id="1723730"/>
    <lineage>
        <taxon>Bacteria</taxon>
        <taxon>Pseudomonadati</taxon>
        <taxon>Pseudomonadota</taxon>
        <taxon>Betaproteobacteria</taxon>
        <taxon>Burkholderiales</taxon>
        <taxon>Burkholderiaceae</taxon>
        <taxon>Paraburkholderia</taxon>
    </lineage>
</organism>
<dbReference type="AlphaFoldDB" id="A0A6J5GQB4"/>
<dbReference type="RefSeq" id="WP_246282464.1">
    <property type="nucleotide sequence ID" value="NZ_CADIKL010000040.1"/>
</dbReference>
<name>A0A6J5GQB4_9BURK</name>
<dbReference type="EMBL" id="CADIKL010000040">
    <property type="protein sequence ID" value="CAB3803279.1"/>
    <property type="molecule type" value="Genomic_DNA"/>
</dbReference>
<dbReference type="Proteomes" id="UP000494119">
    <property type="component" value="Unassembled WGS sequence"/>
</dbReference>
<feature type="region of interest" description="Disordered" evidence="1">
    <location>
        <begin position="247"/>
        <end position="269"/>
    </location>
</feature>